<keyword evidence="2" id="KW-0812">Transmembrane</keyword>
<feature type="transmembrane region" description="Helical" evidence="2">
    <location>
        <begin position="12"/>
        <end position="33"/>
    </location>
</feature>
<evidence type="ECO:0000313" key="3">
    <source>
        <dbReference type="Ensembl" id="ENSPEMP00000036501.1"/>
    </source>
</evidence>
<feature type="region of interest" description="Disordered" evidence="1">
    <location>
        <begin position="137"/>
        <end position="192"/>
    </location>
</feature>
<protein>
    <submittedName>
        <fullName evidence="3">Transmembrane protein 61</fullName>
    </submittedName>
</protein>
<proteinExistence type="predicted"/>
<organism evidence="3 4">
    <name type="scientific">Peromyscus maniculatus bairdii</name>
    <name type="common">Prairie deer mouse</name>
    <dbReference type="NCBI Taxonomy" id="230844"/>
    <lineage>
        <taxon>Eukaryota</taxon>
        <taxon>Metazoa</taxon>
        <taxon>Chordata</taxon>
        <taxon>Craniata</taxon>
        <taxon>Vertebrata</taxon>
        <taxon>Euteleostomi</taxon>
        <taxon>Mammalia</taxon>
        <taxon>Eutheria</taxon>
        <taxon>Euarchontoglires</taxon>
        <taxon>Glires</taxon>
        <taxon>Rodentia</taxon>
        <taxon>Myomorpha</taxon>
        <taxon>Muroidea</taxon>
        <taxon>Cricetidae</taxon>
        <taxon>Neotominae</taxon>
        <taxon>Peromyscus</taxon>
    </lineage>
</organism>
<feature type="transmembrane region" description="Helical" evidence="2">
    <location>
        <begin position="64"/>
        <end position="84"/>
    </location>
</feature>
<dbReference type="PANTHER" id="PTHR37151:SF1">
    <property type="entry name" value="TRANSMEMBRANE PROTEIN 61"/>
    <property type="match status" value="1"/>
</dbReference>
<dbReference type="GeneTree" id="ENSGT00390000007464"/>
<name>A0A8C8W6N1_PERMB</name>
<reference evidence="3 4" key="1">
    <citation type="submission" date="2018-10" db="EMBL/GenBank/DDBJ databases">
        <title>Improved assembly of the deer mouse Peromyscus maniculatus genome.</title>
        <authorList>
            <person name="Lassance J.-M."/>
            <person name="Hoekstra H.E."/>
        </authorList>
    </citation>
    <scope>NUCLEOTIDE SEQUENCE [LARGE SCALE GENOMIC DNA]</scope>
</reference>
<dbReference type="PANTHER" id="PTHR37151">
    <property type="entry name" value="TRANSMEMBRANE PROTEIN 61"/>
    <property type="match status" value="1"/>
</dbReference>
<keyword evidence="4" id="KW-1185">Reference proteome</keyword>
<keyword evidence="2" id="KW-0472">Membrane</keyword>
<evidence type="ECO:0000256" key="2">
    <source>
        <dbReference type="SAM" id="Phobius"/>
    </source>
</evidence>
<reference evidence="3" key="2">
    <citation type="submission" date="2025-08" db="UniProtKB">
        <authorList>
            <consortium name="Ensembl"/>
        </authorList>
    </citation>
    <scope>IDENTIFICATION</scope>
</reference>
<dbReference type="Ensembl" id="ENSPEMT00000039876.1">
    <property type="protein sequence ID" value="ENSPEMP00000036501.1"/>
    <property type="gene ID" value="ENSPEMG00000030987.1"/>
</dbReference>
<accession>A0A8C8W6N1</accession>
<evidence type="ECO:0000313" key="4">
    <source>
        <dbReference type="Proteomes" id="UP000694547"/>
    </source>
</evidence>
<reference evidence="3" key="3">
    <citation type="submission" date="2025-09" db="UniProtKB">
        <authorList>
            <consortium name="Ensembl"/>
        </authorList>
    </citation>
    <scope>IDENTIFICATION</scope>
</reference>
<dbReference type="AlphaFoldDB" id="A0A8C8W6N1"/>
<keyword evidence="2" id="KW-1133">Transmembrane helix</keyword>
<dbReference type="Pfam" id="PF15105">
    <property type="entry name" value="TMEM61"/>
    <property type="match status" value="1"/>
</dbReference>
<sequence>LALPCGLASTARYCMTVGGTVVLVIGTLCFAWWSEDDAAVQPGSLNPSVGHPSPTIPVVWLKSVSLLCCSMGGLLLFSGLLWSIQESTKRSSRGDLYQLSRGLHPLAVESSEKYCRPPKEAVIPTYEEAMYCPLAEGPLQSPVQPEEEDLQCHAQGDALLGSPSLTPPPSYESIILAPGAVSGPRAASSSPG</sequence>
<evidence type="ECO:0000256" key="1">
    <source>
        <dbReference type="SAM" id="MobiDB-lite"/>
    </source>
</evidence>
<dbReference type="InterPro" id="IPR028164">
    <property type="entry name" value="TMEM61"/>
</dbReference>
<dbReference type="Proteomes" id="UP000694547">
    <property type="component" value="Chromosome 2"/>
</dbReference>